<evidence type="ECO:0008006" key="3">
    <source>
        <dbReference type="Google" id="ProtNLM"/>
    </source>
</evidence>
<dbReference type="EMBL" id="DVFW01000048">
    <property type="protein sequence ID" value="HIQ81413.1"/>
    <property type="molecule type" value="Genomic_DNA"/>
</dbReference>
<dbReference type="AlphaFoldDB" id="A0A9D1CVB1"/>
<name>A0A9D1CVB1_9FIRM</name>
<protein>
    <recommendedName>
        <fullName evidence="3">DUF3574 domain-containing protein</fullName>
    </recommendedName>
</protein>
<proteinExistence type="predicted"/>
<reference evidence="1" key="1">
    <citation type="submission" date="2020-10" db="EMBL/GenBank/DDBJ databases">
        <authorList>
            <person name="Gilroy R."/>
        </authorList>
    </citation>
    <scope>NUCLEOTIDE SEQUENCE</scope>
    <source>
        <strain evidence="1">ChiSjej1B19-3389</strain>
    </source>
</reference>
<dbReference type="Proteomes" id="UP000886787">
    <property type="component" value="Unassembled WGS sequence"/>
</dbReference>
<organism evidence="1 2">
    <name type="scientific">Candidatus Scatavimonas merdigallinarum</name>
    <dbReference type="NCBI Taxonomy" id="2840914"/>
    <lineage>
        <taxon>Bacteria</taxon>
        <taxon>Bacillati</taxon>
        <taxon>Bacillota</taxon>
        <taxon>Clostridia</taxon>
        <taxon>Eubacteriales</taxon>
        <taxon>Oscillospiraceae</taxon>
        <taxon>Oscillospiraceae incertae sedis</taxon>
        <taxon>Candidatus Scatavimonas</taxon>
    </lineage>
</organism>
<gene>
    <name evidence="1" type="ORF">IAD32_09085</name>
</gene>
<dbReference type="PROSITE" id="PS51257">
    <property type="entry name" value="PROKAR_LIPOPROTEIN"/>
    <property type="match status" value="1"/>
</dbReference>
<sequence length="150" mass="16677">MTRTGMKKTGVLLLAVALSTTILLSGCVQKAEKMTETVYNVYFGLNDADTGKQEIAMEDASAYIRSVIESYGYGYTEHRAYGAYTEDGVSRGNDTLVYMLIFVDEEKVREISDQVIGHLNLASVLCQKEEMEYAFFVGEEKQNGRKAGRA</sequence>
<evidence type="ECO:0000313" key="2">
    <source>
        <dbReference type="Proteomes" id="UP000886787"/>
    </source>
</evidence>
<evidence type="ECO:0000313" key="1">
    <source>
        <dbReference type="EMBL" id="HIQ81413.1"/>
    </source>
</evidence>
<reference evidence="1" key="2">
    <citation type="journal article" date="2021" name="PeerJ">
        <title>Extensive microbial diversity within the chicken gut microbiome revealed by metagenomics and culture.</title>
        <authorList>
            <person name="Gilroy R."/>
            <person name="Ravi A."/>
            <person name="Getino M."/>
            <person name="Pursley I."/>
            <person name="Horton D.L."/>
            <person name="Alikhan N.F."/>
            <person name="Baker D."/>
            <person name="Gharbi K."/>
            <person name="Hall N."/>
            <person name="Watson M."/>
            <person name="Adriaenssens E.M."/>
            <person name="Foster-Nyarko E."/>
            <person name="Jarju S."/>
            <person name="Secka A."/>
            <person name="Antonio M."/>
            <person name="Oren A."/>
            <person name="Chaudhuri R.R."/>
            <person name="La Ragione R."/>
            <person name="Hildebrand F."/>
            <person name="Pallen M.J."/>
        </authorList>
    </citation>
    <scope>NUCLEOTIDE SEQUENCE</scope>
    <source>
        <strain evidence="1">ChiSjej1B19-3389</strain>
    </source>
</reference>
<accession>A0A9D1CVB1</accession>
<comment type="caution">
    <text evidence="1">The sequence shown here is derived from an EMBL/GenBank/DDBJ whole genome shotgun (WGS) entry which is preliminary data.</text>
</comment>